<dbReference type="InterPro" id="IPR004714">
    <property type="entry name" value="Cyt_oxidase_maturation_cbb3"/>
</dbReference>
<dbReference type="PANTHER" id="PTHR41532:SF1">
    <property type="entry name" value="FIXS PROTEIN"/>
    <property type="match status" value="1"/>
</dbReference>
<evidence type="ECO:0000256" key="1">
    <source>
        <dbReference type="SAM" id="Phobius"/>
    </source>
</evidence>
<feature type="transmembrane region" description="Helical" evidence="1">
    <location>
        <begin position="6"/>
        <end position="26"/>
    </location>
</feature>
<protein>
    <submittedName>
        <fullName evidence="2">Cytochrome oxidase maturation protein, cbb3-type</fullName>
    </submittedName>
</protein>
<keyword evidence="3" id="KW-1185">Reference proteome</keyword>
<dbReference type="Pfam" id="PF03597">
    <property type="entry name" value="FixS"/>
    <property type="match status" value="1"/>
</dbReference>
<evidence type="ECO:0000313" key="2">
    <source>
        <dbReference type="EMBL" id="KCZ90360.1"/>
    </source>
</evidence>
<reference evidence="2 3" key="1">
    <citation type="journal article" date="2014" name="Antonie Van Leeuwenhoek">
        <title>Hyphomonas beringensis sp. nov. and Hyphomonas chukchiensis sp. nov., isolated from surface seawater of the Bering Sea and Chukchi Sea.</title>
        <authorList>
            <person name="Li C."/>
            <person name="Lai Q."/>
            <person name="Li G."/>
            <person name="Dong C."/>
            <person name="Wang J."/>
            <person name="Liao Y."/>
            <person name="Shao Z."/>
        </authorList>
    </citation>
    <scope>NUCLEOTIDE SEQUENCE [LARGE SCALE GENOMIC DNA]</scope>
    <source>
        <strain evidence="2 3">VP2</strain>
    </source>
</reference>
<dbReference type="STRING" id="1280952.HJA_03996"/>
<accession>A0A059FI84</accession>
<keyword evidence="1" id="KW-1133">Transmembrane helix</keyword>
<organism evidence="2 3">
    <name type="scientific">Hyphomonas jannaschiana VP2</name>
    <dbReference type="NCBI Taxonomy" id="1280952"/>
    <lineage>
        <taxon>Bacteria</taxon>
        <taxon>Pseudomonadati</taxon>
        <taxon>Pseudomonadota</taxon>
        <taxon>Alphaproteobacteria</taxon>
        <taxon>Hyphomonadales</taxon>
        <taxon>Hyphomonadaceae</taxon>
        <taxon>Hyphomonas</taxon>
    </lineage>
</organism>
<dbReference type="RefSeq" id="WP_051597335.1">
    <property type="nucleotide sequence ID" value="NZ_ARYJ01000002.1"/>
</dbReference>
<dbReference type="AlphaFoldDB" id="A0A059FI84"/>
<evidence type="ECO:0000313" key="3">
    <source>
        <dbReference type="Proteomes" id="UP000024816"/>
    </source>
</evidence>
<dbReference type="PANTHER" id="PTHR41532">
    <property type="entry name" value="FIXS PROTEIN"/>
    <property type="match status" value="1"/>
</dbReference>
<comment type="caution">
    <text evidence="2">The sequence shown here is derived from an EMBL/GenBank/DDBJ whole genome shotgun (WGS) entry which is preliminary data.</text>
</comment>
<name>A0A059FI84_9PROT</name>
<dbReference type="EMBL" id="ARYJ01000002">
    <property type="protein sequence ID" value="KCZ90360.1"/>
    <property type="molecule type" value="Genomic_DNA"/>
</dbReference>
<keyword evidence="1" id="KW-0472">Membrane</keyword>
<dbReference type="eggNOG" id="COG3197">
    <property type="taxonomic scope" value="Bacteria"/>
</dbReference>
<dbReference type="NCBIfam" id="TIGR00847">
    <property type="entry name" value="ccoS"/>
    <property type="match status" value="1"/>
</dbReference>
<keyword evidence="1" id="KW-0812">Transmembrane</keyword>
<proteinExistence type="predicted"/>
<sequence length="67" mass="7383">MSILLILIPVTFIMGVASLGAFYWSVRNGQFDDLQGDASRILLGDDSPKEVKLRTLTHSDQESESEA</sequence>
<dbReference type="Proteomes" id="UP000024816">
    <property type="component" value="Unassembled WGS sequence"/>
</dbReference>
<gene>
    <name evidence="2" type="ORF">HJA_03996</name>
</gene>
<dbReference type="OrthoDB" id="9802763at2"/>